<accession>A0A9Q8Z5P8</accession>
<keyword evidence="2" id="KW-0521">NADP</keyword>
<dbReference type="InterPro" id="IPR036291">
    <property type="entry name" value="NAD(P)-bd_dom_sf"/>
</dbReference>
<name>A0A9Q8Z5P8_CURCL</name>
<feature type="region of interest" description="Disordered" evidence="5">
    <location>
        <begin position="36"/>
        <end position="56"/>
    </location>
</feature>
<feature type="domain" description="HTH CENPB-type" evidence="6">
    <location>
        <begin position="49"/>
        <end position="119"/>
    </location>
</feature>
<dbReference type="InterPro" id="IPR052178">
    <property type="entry name" value="Sec_Metab_Biosynth_SDR"/>
</dbReference>
<reference evidence="7" key="1">
    <citation type="submission" date="2021-12" db="EMBL/GenBank/DDBJ databases">
        <title>Curvularia clavata genome.</title>
        <authorList>
            <person name="Cao Y."/>
        </authorList>
    </citation>
    <scope>NUCLEOTIDE SEQUENCE</scope>
    <source>
        <strain evidence="7">Yc1106</strain>
    </source>
</reference>
<dbReference type="AlphaFoldDB" id="A0A9Q8Z5P8"/>
<dbReference type="SMART" id="SM00674">
    <property type="entry name" value="CENPB"/>
    <property type="match status" value="1"/>
</dbReference>
<evidence type="ECO:0000313" key="7">
    <source>
        <dbReference type="EMBL" id="USP75349.1"/>
    </source>
</evidence>
<proteinExistence type="inferred from homology"/>
<evidence type="ECO:0000256" key="1">
    <source>
        <dbReference type="ARBA" id="ARBA00006484"/>
    </source>
</evidence>
<dbReference type="Gene3D" id="3.40.50.720">
    <property type="entry name" value="NAD(P)-binding Rossmann-like Domain"/>
    <property type="match status" value="1"/>
</dbReference>
<protein>
    <recommendedName>
        <fullName evidence="6">HTH CENPB-type domain-containing protein</fullName>
    </recommendedName>
</protein>
<dbReference type="PANTHER" id="PTHR43618:SF8">
    <property type="entry name" value="7ALPHA-HYDROXYSTEROID DEHYDROGENASE"/>
    <property type="match status" value="1"/>
</dbReference>
<sequence>MDPRELAIQNAIADLNSGVFKSERAAASWHKVPRSTLQGRRAGQQPHAIAHQNQQRLTPEQEQFLVEWILEEDSRAQPPSHPRVREMATRILRMNGDCQPLGQLWVSHFVARNPRVASIVGRKIESVRTTGANYETIKAFLELFERTRIELGIQYEDIWNMDETGVALGVCTNARVLASSSKKKAYVKSPEDREWVSVIETVSATGAKLQCLVIFKGKHLQTTWFPATSTPNWLYTTSENGWTSNSIGSEWLQRIFIPNTAPTSGGYRLLLLDGHGSHTPIDFMWLCASSGIGLAIAEAFVQAKASRVIITGRQLERLEQAAQTLQQSSPASEVVPMVCDINAEYEINNLWQRLLLDDIFVNVLVLNAADTSSGPTLPVRDFLLQLRTAMQTNLFSHLVAVSNFLQQPKDQLAGKPKSIINISSFAAHANPSPLQAAYSVSKASFAHTLQLLADELSPDECQIVNIHPGAVQTDAVKNVPQEIKDAVVWDEVGLPAAFSVWASSEQARFLHGRFVWGNWDVIELMQRKAEFADPGFLKLGLQGTEYVDRTTIFEKIRLAA</sequence>
<evidence type="ECO:0000313" key="8">
    <source>
        <dbReference type="Proteomes" id="UP001056012"/>
    </source>
</evidence>
<dbReference type="Pfam" id="PF00106">
    <property type="entry name" value="adh_short"/>
    <property type="match status" value="1"/>
</dbReference>
<dbReference type="Pfam" id="PF03221">
    <property type="entry name" value="HTH_Tnp_Tc5"/>
    <property type="match status" value="1"/>
</dbReference>
<dbReference type="PRINTS" id="PR00081">
    <property type="entry name" value="GDHRDH"/>
</dbReference>
<keyword evidence="3" id="KW-0560">Oxidoreductase</keyword>
<dbReference type="GO" id="GO:0016491">
    <property type="term" value="F:oxidoreductase activity"/>
    <property type="evidence" value="ECO:0007669"/>
    <property type="project" value="UniProtKB-KW"/>
</dbReference>
<dbReference type="EMBL" id="CP089275">
    <property type="protein sequence ID" value="USP75349.1"/>
    <property type="molecule type" value="Genomic_DNA"/>
</dbReference>
<dbReference type="OrthoDB" id="1933717at2759"/>
<evidence type="ECO:0000259" key="6">
    <source>
        <dbReference type="PROSITE" id="PS51253"/>
    </source>
</evidence>
<dbReference type="InterPro" id="IPR002347">
    <property type="entry name" value="SDR_fam"/>
</dbReference>
<dbReference type="SUPFAM" id="SSF51735">
    <property type="entry name" value="NAD(P)-binding Rossmann-fold domains"/>
    <property type="match status" value="1"/>
</dbReference>
<keyword evidence="4" id="KW-0238">DNA-binding</keyword>
<gene>
    <name evidence="7" type="ORF">yc1106_02623</name>
</gene>
<evidence type="ECO:0000256" key="3">
    <source>
        <dbReference type="ARBA" id="ARBA00023002"/>
    </source>
</evidence>
<organism evidence="7 8">
    <name type="scientific">Curvularia clavata</name>
    <dbReference type="NCBI Taxonomy" id="95742"/>
    <lineage>
        <taxon>Eukaryota</taxon>
        <taxon>Fungi</taxon>
        <taxon>Dikarya</taxon>
        <taxon>Ascomycota</taxon>
        <taxon>Pezizomycotina</taxon>
        <taxon>Dothideomycetes</taxon>
        <taxon>Pleosporomycetidae</taxon>
        <taxon>Pleosporales</taxon>
        <taxon>Pleosporineae</taxon>
        <taxon>Pleosporaceae</taxon>
        <taxon>Curvularia</taxon>
    </lineage>
</organism>
<dbReference type="PANTHER" id="PTHR43618">
    <property type="entry name" value="7-ALPHA-HYDROXYSTEROID DEHYDROGENASE"/>
    <property type="match status" value="1"/>
</dbReference>
<evidence type="ECO:0000256" key="5">
    <source>
        <dbReference type="SAM" id="MobiDB-lite"/>
    </source>
</evidence>
<evidence type="ECO:0000256" key="2">
    <source>
        <dbReference type="ARBA" id="ARBA00022857"/>
    </source>
</evidence>
<keyword evidence="8" id="KW-1185">Reference proteome</keyword>
<dbReference type="GO" id="GO:0003677">
    <property type="term" value="F:DNA binding"/>
    <property type="evidence" value="ECO:0007669"/>
    <property type="project" value="UniProtKB-KW"/>
</dbReference>
<dbReference type="InterPro" id="IPR006600">
    <property type="entry name" value="HTH_CenpB_DNA-bd_dom"/>
</dbReference>
<evidence type="ECO:0000256" key="4">
    <source>
        <dbReference type="ARBA" id="ARBA00023125"/>
    </source>
</evidence>
<dbReference type="VEuPathDB" id="FungiDB:yc1106_02623"/>
<comment type="similarity">
    <text evidence="1">Belongs to the short-chain dehydrogenases/reductases (SDR) family.</text>
</comment>
<dbReference type="PROSITE" id="PS51253">
    <property type="entry name" value="HTH_CENPB"/>
    <property type="match status" value="1"/>
</dbReference>
<dbReference type="CDD" id="cd05233">
    <property type="entry name" value="SDR_c"/>
    <property type="match status" value="1"/>
</dbReference>
<dbReference type="Proteomes" id="UP001056012">
    <property type="component" value="Chromosome 2"/>
</dbReference>